<keyword evidence="1" id="KW-1133">Transmembrane helix</keyword>
<comment type="caution">
    <text evidence="2">The sequence shown here is derived from an EMBL/GenBank/DDBJ whole genome shotgun (WGS) entry which is preliminary data.</text>
</comment>
<keyword evidence="1" id="KW-0812">Transmembrane</keyword>
<dbReference type="Proteomes" id="UP000282321">
    <property type="component" value="Unassembled WGS sequence"/>
</dbReference>
<dbReference type="EMBL" id="QNBC01000134">
    <property type="protein sequence ID" value="RKX64772.1"/>
    <property type="molecule type" value="Genomic_DNA"/>
</dbReference>
<evidence type="ECO:0000313" key="2">
    <source>
        <dbReference type="EMBL" id="RKX64772.1"/>
    </source>
</evidence>
<feature type="transmembrane region" description="Helical" evidence="1">
    <location>
        <begin position="21"/>
        <end position="44"/>
    </location>
</feature>
<proteinExistence type="predicted"/>
<evidence type="ECO:0000256" key="1">
    <source>
        <dbReference type="SAM" id="Phobius"/>
    </source>
</evidence>
<dbReference type="AlphaFoldDB" id="A0A660S6L7"/>
<name>A0A660S6L7_UNCT6</name>
<organism evidence="2 3">
    <name type="scientific">candidate division TA06 bacterium</name>
    <dbReference type="NCBI Taxonomy" id="2250710"/>
    <lineage>
        <taxon>Bacteria</taxon>
        <taxon>Bacteria division TA06</taxon>
    </lineage>
</organism>
<sequence length="61" mass="7080">MKYLLLKNVIFIIKVNRGMSRANISTICIYVSSVIMLVNIINAYNSYNFAIYLKIVMFVIK</sequence>
<reference evidence="2 3" key="1">
    <citation type="submission" date="2018-06" db="EMBL/GenBank/DDBJ databases">
        <title>Extensive metabolic versatility and redundancy in microbially diverse, dynamic hydrothermal sediments.</title>
        <authorList>
            <person name="Dombrowski N."/>
            <person name="Teske A."/>
            <person name="Baker B.J."/>
        </authorList>
    </citation>
    <scope>NUCLEOTIDE SEQUENCE [LARGE SCALE GENOMIC DNA]</scope>
    <source>
        <strain evidence="2">B35_G9</strain>
    </source>
</reference>
<evidence type="ECO:0000313" key="3">
    <source>
        <dbReference type="Proteomes" id="UP000282321"/>
    </source>
</evidence>
<protein>
    <submittedName>
        <fullName evidence="2">Uncharacterized protein</fullName>
    </submittedName>
</protein>
<gene>
    <name evidence="2" type="ORF">DRP44_07725</name>
</gene>
<accession>A0A660S6L7</accession>
<keyword evidence="1" id="KW-0472">Membrane</keyword>